<name>A0A518DMM7_9BACT</name>
<dbReference type="Proteomes" id="UP000317648">
    <property type="component" value="Chromosome"/>
</dbReference>
<dbReference type="RefSeq" id="WP_145049577.1">
    <property type="nucleotide sequence ID" value="NZ_CP036433.1"/>
</dbReference>
<evidence type="ECO:0000256" key="1">
    <source>
        <dbReference type="SAM" id="SignalP"/>
    </source>
</evidence>
<organism evidence="2 3">
    <name type="scientific">Lignipirellula cremea</name>
    <dbReference type="NCBI Taxonomy" id="2528010"/>
    <lineage>
        <taxon>Bacteria</taxon>
        <taxon>Pseudomonadati</taxon>
        <taxon>Planctomycetota</taxon>
        <taxon>Planctomycetia</taxon>
        <taxon>Pirellulales</taxon>
        <taxon>Pirellulaceae</taxon>
        <taxon>Lignipirellula</taxon>
    </lineage>
</organism>
<dbReference type="KEGG" id="lcre:Pla8534_08610"/>
<evidence type="ECO:0000313" key="2">
    <source>
        <dbReference type="EMBL" id="QDU93082.1"/>
    </source>
</evidence>
<sequence length="163" mass="17697" precursor="true">MKKFKLLTLGLVTCAFCMLAAQGVAVAQGDAEIEAEFVAMLKNATLKGTWAPIQQGRLGAEKGNDTYRIARVEKNEAGEWTIVSRISVRGQTIEFPISVSVKFAGDTSVLILDNVRAGPGKANWSARIMFFDDFYAGRWWETTNPEHGGAITGAISRTPDTSP</sequence>
<feature type="chain" id="PRO_5022147667" evidence="1">
    <location>
        <begin position="21"/>
        <end position="163"/>
    </location>
</feature>
<keyword evidence="1" id="KW-0732">Signal</keyword>
<dbReference type="OrthoDB" id="275855at2"/>
<reference evidence="2 3" key="1">
    <citation type="submission" date="2019-02" db="EMBL/GenBank/DDBJ databases">
        <title>Deep-cultivation of Planctomycetes and their phenomic and genomic characterization uncovers novel biology.</title>
        <authorList>
            <person name="Wiegand S."/>
            <person name="Jogler M."/>
            <person name="Boedeker C."/>
            <person name="Pinto D."/>
            <person name="Vollmers J."/>
            <person name="Rivas-Marin E."/>
            <person name="Kohn T."/>
            <person name="Peeters S.H."/>
            <person name="Heuer A."/>
            <person name="Rast P."/>
            <person name="Oberbeckmann S."/>
            <person name="Bunk B."/>
            <person name="Jeske O."/>
            <person name="Meyerdierks A."/>
            <person name="Storesund J.E."/>
            <person name="Kallscheuer N."/>
            <person name="Luecker S."/>
            <person name="Lage O.M."/>
            <person name="Pohl T."/>
            <person name="Merkel B.J."/>
            <person name="Hornburger P."/>
            <person name="Mueller R.-W."/>
            <person name="Bruemmer F."/>
            <person name="Labrenz M."/>
            <person name="Spormann A.M."/>
            <person name="Op den Camp H."/>
            <person name="Overmann J."/>
            <person name="Amann R."/>
            <person name="Jetten M.S.M."/>
            <person name="Mascher T."/>
            <person name="Medema M.H."/>
            <person name="Devos D.P."/>
            <person name="Kaster A.-K."/>
            <person name="Ovreas L."/>
            <person name="Rohde M."/>
            <person name="Galperin M.Y."/>
            <person name="Jogler C."/>
        </authorList>
    </citation>
    <scope>NUCLEOTIDE SEQUENCE [LARGE SCALE GENOMIC DNA]</scope>
    <source>
        <strain evidence="2 3">Pla85_3_4</strain>
    </source>
</reference>
<keyword evidence="3" id="KW-1185">Reference proteome</keyword>
<dbReference type="EMBL" id="CP036433">
    <property type="protein sequence ID" value="QDU93082.1"/>
    <property type="molecule type" value="Genomic_DNA"/>
</dbReference>
<accession>A0A518DMM7</accession>
<protein>
    <submittedName>
        <fullName evidence="2">Uncharacterized protein</fullName>
    </submittedName>
</protein>
<evidence type="ECO:0000313" key="3">
    <source>
        <dbReference type="Proteomes" id="UP000317648"/>
    </source>
</evidence>
<proteinExistence type="predicted"/>
<dbReference type="AlphaFoldDB" id="A0A518DMM7"/>
<gene>
    <name evidence="2" type="ORF">Pla8534_08610</name>
</gene>
<feature type="signal peptide" evidence="1">
    <location>
        <begin position="1"/>
        <end position="20"/>
    </location>
</feature>